<dbReference type="GO" id="GO:0007018">
    <property type="term" value="P:microtubule-based movement"/>
    <property type="evidence" value="ECO:0007669"/>
    <property type="project" value="InterPro"/>
</dbReference>
<evidence type="ECO:0000256" key="8">
    <source>
        <dbReference type="SAM" id="MobiDB-lite"/>
    </source>
</evidence>
<dbReference type="InterPro" id="IPR027640">
    <property type="entry name" value="Kinesin-like_fam"/>
</dbReference>
<dbReference type="GO" id="GO:0008017">
    <property type="term" value="F:microtubule binding"/>
    <property type="evidence" value="ECO:0007669"/>
    <property type="project" value="InterPro"/>
</dbReference>
<gene>
    <name evidence="10" type="ORF">PGAL8A_00386100</name>
</gene>
<feature type="region of interest" description="Disordered" evidence="8">
    <location>
        <begin position="2215"/>
        <end position="2243"/>
    </location>
</feature>
<dbReference type="InterPro" id="IPR015943">
    <property type="entry name" value="WD40/YVTN_repeat-like_dom_sf"/>
</dbReference>
<evidence type="ECO:0000313" key="11">
    <source>
        <dbReference type="Proteomes" id="UP000220797"/>
    </source>
</evidence>
<dbReference type="InterPro" id="IPR036322">
    <property type="entry name" value="WD40_repeat_dom_sf"/>
</dbReference>
<dbReference type="InterPro" id="IPR027417">
    <property type="entry name" value="P-loop_NTPase"/>
</dbReference>
<dbReference type="EMBL" id="CVMV01000022">
    <property type="protein sequence ID" value="CRG94157.1"/>
    <property type="molecule type" value="Genomic_DNA"/>
</dbReference>
<dbReference type="InterPro" id="IPR019821">
    <property type="entry name" value="Kinesin_motor_CS"/>
</dbReference>
<evidence type="ECO:0000256" key="5">
    <source>
        <dbReference type="ARBA" id="ARBA00023054"/>
    </source>
</evidence>
<feature type="coiled-coil region" evidence="7">
    <location>
        <begin position="1226"/>
        <end position="1318"/>
    </location>
</feature>
<protein>
    <recommendedName>
        <fullName evidence="9">Kinesin motor domain-containing protein</fullName>
    </recommendedName>
</protein>
<evidence type="ECO:0000256" key="1">
    <source>
        <dbReference type="ARBA" id="ARBA00004496"/>
    </source>
</evidence>
<reference evidence="10" key="1">
    <citation type="submission" date="2015-04" db="EMBL/GenBank/DDBJ databases">
        <authorList>
            <consortium name="Pathogen Informatics"/>
        </authorList>
    </citation>
    <scope>NUCLEOTIDE SEQUENCE [LARGE SCALE GENOMIC DNA]</scope>
    <source>
        <strain evidence="10">8A</strain>
    </source>
</reference>
<feature type="domain" description="Kinesin motor" evidence="9">
    <location>
        <begin position="144"/>
        <end position="542"/>
    </location>
</feature>
<dbReference type="GO" id="GO:0003777">
    <property type="term" value="F:microtubule motor activity"/>
    <property type="evidence" value="ECO:0007669"/>
    <property type="project" value="InterPro"/>
</dbReference>
<dbReference type="GO" id="GO:0007052">
    <property type="term" value="P:mitotic spindle organization"/>
    <property type="evidence" value="ECO:0007669"/>
    <property type="project" value="TreeGrafter"/>
</dbReference>
<name>A0A1J1GP19_PLAGA</name>
<feature type="binding site" evidence="6">
    <location>
        <begin position="228"/>
        <end position="235"/>
    </location>
    <ligand>
        <name>ATP</name>
        <dbReference type="ChEBI" id="CHEBI:30616"/>
    </ligand>
</feature>
<dbReference type="RefSeq" id="XP_028526978.1">
    <property type="nucleotide sequence ID" value="XM_028670203.1"/>
</dbReference>
<keyword evidence="6" id="KW-0505">Motor protein</keyword>
<evidence type="ECO:0000256" key="2">
    <source>
        <dbReference type="ARBA" id="ARBA00022490"/>
    </source>
</evidence>
<dbReference type="GO" id="GO:0005737">
    <property type="term" value="C:cytoplasm"/>
    <property type="evidence" value="ECO:0007669"/>
    <property type="project" value="UniProtKB-SubCell"/>
</dbReference>
<dbReference type="Pfam" id="PF00225">
    <property type="entry name" value="Kinesin"/>
    <property type="match status" value="1"/>
</dbReference>
<dbReference type="SMART" id="SM00320">
    <property type="entry name" value="WD40"/>
    <property type="match status" value="5"/>
</dbReference>
<evidence type="ECO:0000256" key="6">
    <source>
        <dbReference type="PROSITE-ProRule" id="PRU00283"/>
    </source>
</evidence>
<dbReference type="PROSITE" id="PS00411">
    <property type="entry name" value="KINESIN_MOTOR_1"/>
    <property type="match status" value="1"/>
</dbReference>
<dbReference type="InterPro" id="IPR036961">
    <property type="entry name" value="Kinesin_motor_dom_sf"/>
</dbReference>
<dbReference type="Gene3D" id="3.40.850.10">
    <property type="entry name" value="Kinesin motor domain"/>
    <property type="match status" value="1"/>
</dbReference>
<dbReference type="PANTHER" id="PTHR47969:SF15">
    <property type="entry name" value="CHROMOSOME-ASSOCIATED KINESIN KIF4A-RELATED"/>
    <property type="match status" value="1"/>
</dbReference>
<dbReference type="GeneID" id="39732391"/>
<feature type="compositionally biased region" description="Basic and acidic residues" evidence="8">
    <location>
        <begin position="1403"/>
        <end position="1415"/>
    </location>
</feature>
<evidence type="ECO:0000256" key="7">
    <source>
        <dbReference type="SAM" id="Coils"/>
    </source>
</evidence>
<evidence type="ECO:0000256" key="3">
    <source>
        <dbReference type="ARBA" id="ARBA00022741"/>
    </source>
</evidence>
<evidence type="ECO:0000313" key="10">
    <source>
        <dbReference type="EMBL" id="CRG94157.1"/>
    </source>
</evidence>
<feature type="region of interest" description="Disordered" evidence="8">
    <location>
        <begin position="392"/>
        <end position="415"/>
    </location>
</feature>
<dbReference type="InterPro" id="IPR001752">
    <property type="entry name" value="Kinesin_motor_dom"/>
</dbReference>
<feature type="coiled-coil region" evidence="7">
    <location>
        <begin position="940"/>
        <end position="974"/>
    </location>
</feature>
<dbReference type="PANTHER" id="PTHR47969">
    <property type="entry name" value="CHROMOSOME-ASSOCIATED KINESIN KIF4A-RELATED"/>
    <property type="match status" value="1"/>
</dbReference>
<dbReference type="InterPro" id="IPR001680">
    <property type="entry name" value="WD40_rpt"/>
</dbReference>
<dbReference type="SMART" id="SM00129">
    <property type="entry name" value="KISc"/>
    <property type="match status" value="1"/>
</dbReference>
<keyword evidence="5 7" id="KW-0175">Coiled coil</keyword>
<keyword evidence="11" id="KW-1185">Reference proteome</keyword>
<dbReference type="Proteomes" id="UP000220797">
    <property type="component" value="Unassembled WGS sequence"/>
</dbReference>
<dbReference type="PROSITE" id="PS50067">
    <property type="entry name" value="KINESIN_MOTOR_2"/>
    <property type="match status" value="1"/>
</dbReference>
<feature type="region of interest" description="Disordered" evidence="8">
    <location>
        <begin position="1387"/>
        <end position="1415"/>
    </location>
</feature>
<dbReference type="GO" id="GO:0051231">
    <property type="term" value="P:spindle elongation"/>
    <property type="evidence" value="ECO:0007669"/>
    <property type="project" value="TreeGrafter"/>
</dbReference>
<accession>A0A1J1GP19</accession>
<keyword evidence="2" id="KW-0963">Cytoplasm</keyword>
<dbReference type="SUPFAM" id="SSF50978">
    <property type="entry name" value="WD40 repeat-like"/>
    <property type="match status" value="1"/>
</dbReference>
<dbReference type="GO" id="GO:0005875">
    <property type="term" value="C:microtubule associated complex"/>
    <property type="evidence" value="ECO:0007669"/>
    <property type="project" value="TreeGrafter"/>
</dbReference>
<proteinExistence type="inferred from homology"/>
<dbReference type="Gene3D" id="2.130.10.10">
    <property type="entry name" value="YVTN repeat-like/Quinoprotein amine dehydrogenase"/>
    <property type="match status" value="1"/>
</dbReference>
<comment type="caution">
    <text evidence="10">The sequence shown here is derived from an EMBL/GenBank/DDBJ whole genome shotgun (WGS) entry which is preliminary data.</text>
</comment>
<feature type="coiled-coil region" evidence="7">
    <location>
        <begin position="557"/>
        <end position="618"/>
    </location>
</feature>
<keyword evidence="4 6" id="KW-0067">ATP-binding</keyword>
<organism evidence="10 11">
    <name type="scientific">Plasmodium gallinaceum</name>
    <dbReference type="NCBI Taxonomy" id="5849"/>
    <lineage>
        <taxon>Eukaryota</taxon>
        <taxon>Sar</taxon>
        <taxon>Alveolata</taxon>
        <taxon>Apicomplexa</taxon>
        <taxon>Aconoidasida</taxon>
        <taxon>Haemosporida</taxon>
        <taxon>Plasmodiidae</taxon>
        <taxon>Plasmodium</taxon>
        <taxon>Plasmodium (Haemamoeba)</taxon>
    </lineage>
</organism>
<sequence length="2892" mass="342583">MNEFIPSLNKNFDERKTLKNSENNKFLNTKKEVCKSLNNTICNNLVSLNKYEDIFISNENSSSIANVGKYDNDFQNLRKSNNIISELKLNKDILNINKYEFENEEVFSSTNDLAESLDSINLTYDDADEKEKKNDFNNNDDKHNCEVIIRIKPRKNIKINEDEIKNISYHDDKNIKYNNNCIYMHNTNFLFDRVFPEETKQEEVYSYLSNKFLNNLFEGYNCTIFAYGQTGSGKTFTMGFDYMNEISDNIGILPRFLDDMYKIIEKKKRNNINFDVSCTYIEIYNEEIVDLIDFDEVSYDVKLNKKNGKNKKKSKINKNISIREDINKKEIILMGIKNEKVENVQDVFSILHKGNLYRTTEKTFMNDKSSRSHAIFTINLIQRKNIIEKKKKKEEKNNEISLNNNEKNEDYNDNTMDNVNNGNDTNYENDKINKEEIICSKFHFVDLAGSERAKRTETQGNRLKEAININYGLLSLSNVIYSLSNYKKNQHIPYRNSKLTRILQDSLGGNSKTVMIACISIDPKDFYETLSTIKYASRTKKIKNNPIINYDVNSLVINELRKQLYNLNLELKKYKVGSKDKSNELEINAKFKEIIDQNNMLIQKIKKLQKKRKKLICLIFYYLTLLKNENKFSHNTNENSNTVIKQDFFLNFSNKKEDCCNKNSNEVEDFHDKKIYNEVSKSTSLNICKSEIFNNHMHCDDLKNSNIINKVNNYNLSCDSFFLKNSQYISDDTNKNAFIEYYKLIHEKNKINNSNNNYNNNDSFITICNSDFKTSDSISNNLCDLYINKNNNEINFEKNSKKEHDIIINNNSYDINKIEKSVYNENIFLKNEINESNKENIYKNNNQENNNNNGNTSNINDTLNKIEEPKNNTLCNDSFNKNYKICELCEKKNTIGNEDYSSDFNSFEKTHLFVNFAEDKKNVEKIFRQYELNHYNEKKLKDLNKKYNILFEKNKSYEKKIEELKKVIKRVKKYSKTEEKNKKKKKKMKKNVREDHYNSNLLKKLLFHHMNENDFFFKYKRNCFSDVEFEREIKNKMLTHFIKKKSCSDTEISNKNDQFFSYIKNNCYNSIKKMDVLYNLYIDHKKGKFFSLNKYCNNITENNYKDGRKNSLESFYSSENNSSSKFFYSNNNIDTNYFENKDKISDYAKKGNTRKKIMEGMKEHNYNKKIKKKNLDIIEYLDKNKIKNYFINEQHTFDNSSNEDINYSNNSPKFLKNKLYKLQKIIKEELSKFKKVNKEKEEYNAKNELLTNNIMNLKKKLHYLQVNSQTDKNSKKIENMKNEILKITNEKQKIQKKLNDNEQKIKHLKVDIMKMKNNFLKTSKILKEEQRKHNNIIRKKENIITKLHEREEIFINKLKKKEEINKQAYSKLLKRNQELNEELRKLKKRGTNNKLKKKKKKKVENSTDINKDKEIPSSKYTDKKKLYKTITSDEIYDTTDSKNYELRDDFIMSSSSILSNGLNDSYLNSNSSFYNLDDFFSDYSPFKYSKEENLYQYNSKKDIKVKNYLKGFLKKKKKLSSIKLKLEKEKDMNKYIRKVLQALYLKKKNENEHLSEKNSFSGGTSDKKMKEIKDNIEIKECNNLNENQNIDLVENKEHNLNKDNEDLVFIKSYVNEFRNKDIDNSTYIYSKEKIDDDVLYYENKLSQSNELIKKLKKHFNTKREESILQKNVKYLLKQLYYNFKKRKENEKKVKSLKKFIYSENLFISKIYNNFFYLSNTINNSNISIYNNYLNNIVHLYSNEINNVPSKSKNLNLSNIYNSKENNTIDDILLLHNYENYKKDFSKNLNVSLFDSKRRHTFSSPRELGENSEKNSNTINLKKRSYKSRLMENIYLDHFNKKRIILSKNSNFFVNNDYTKYNKRYSDCLNLNKNVNNYSYVNKTMTILKSLDNLNNFEKVKYKSNLGNENFNLNPLEIINNKNNRNLSTRYICENKEIFDKKLFYNETEDNILCNYNVKRKTIDNCFLYINKDNNENFYHYNNFSDCNNDKEKKNEKKKDFIEQELKNNLCDKYNEEYYEINTTNDKNYSYNNIYDTHNTLSKIPLNSTDSNDLLKDNKNNIIFSHNENNFNDLKVIKNNSSDSIYLNGNSYICKNNIRDNHEINNTLIKNYINNEEYSLNNILEDNTCTISDINNSTKNTLIQENILSVNNDNSKSKTKIKKSVSYDKNKEHLNDNKFDFSIVSKKTNICENEKDTNLKIAHKLDTHIFDGVKNKEQRKCHAESPNSDNKKYSEHNKNISKEKDKNLNNVLDEVNFIKKENITNEDTKNKKKVFDEIEEIKINERENSTDSETNVVKKENINNFIANNSEDRIPSNLINKTYSTQLGEDTILIKEKSNINYNEVVENNLLSGLNKVDMKKKESTYDNNINFSKNKINDSPTVGSLNNLNIIDSELEGKIINNSDNIGTYDNLSSQRNYKTICIKNCHKYGVSGLCVKEINNKKLKFLSSSINNIKLWDDNRFIWNYDHNVLKNEKSTFINSLIISFQNNCFFAGINSYVHLFDIRMNPNFIQKYYYSDKNDTSLLISLLNNKSDYIPLVLRNNKLPTPYNFESKCDSNLNSFSNNDDTNKNEENFKIGKSLNENNSLVINENRTDNENCVKIKKEKEEKKCYNIINEMYIDEDVKDKLKTLKEVEKFQSEYCICACGSENFIKVFDIRKNDDNMWLAKVPITNKIEYITHIPIKKNIKNIIKDSNILKNIIIASRDKTVKIWKKGWVSFYPPSYDWCTSLSHFDVNDLMNNKYPFNFINKYNENKDDLFNYDSLIVSGSRDSHLRFWLYSNDNTTNEFNRFMKIIKNAHLVDITSISKYQHNNFITTDRDGYIQIWNCNLSFNEGEKSLPDLEFYKNQLSLTVNKIGKTFRHSSTAINKIVCYENNFLTASSDGSIKMFCEK</sequence>
<evidence type="ECO:0000256" key="4">
    <source>
        <dbReference type="ARBA" id="ARBA00022840"/>
    </source>
</evidence>
<comment type="subcellular location">
    <subcellularLocation>
        <location evidence="1">Cytoplasm</location>
    </subcellularLocation>
</comment>
<dbReference type="PRINTS" id="PR00380">
    <property type="entry name" value="KINESINHEAVY"/>
</dbReference>
<dbReference type="VEuPathDB" id="PlasmoDB:PGAL8A_00386100"/>
<keyword evidence="3 6" id="KW-0547">Nucleotide-binding</keyword>
<dbReference type="SUPFAM" id="SSF52540">
    <property type="entry name" value="P-loop containing nucleoside triphosphate hydrolases"/>
    <property type="match status" value="1"/>
</dbReference>
<comment type="similarity">
    <text evidence="6">Belongs to the TRAFAC class myosin-kinesin ATPase superfamily. Kinesin family.</text>
</comment>
<dbReference type="SUPFAM" id="SSF101908">
    <property type="entry name" value="Putative isomerase YbhE"/>
    <property type="match status" value="1"/>
</dbReference>
<dbReference type="GO" id="GO:0005524">
    <property type="term" value="F:ATP binding"/>
    <property type="evidence" value="ECO:0007669"/>
    <property type="project" value="UniProtKB-UniRule"/>
</dbReference>
<evidence type="ECO:0000259" key="9">
    <source>
        <dbReference type="PROSITE" id="PS50067"/>
    </source>
</evidence>
<dbReference type="OrthoDB" id="3176171at2759"/>
<feature type="compositionally biased region" description="Basic residues" evidence="8">
    <location>
        <begin position="1387"/>
        <end position="1402"/>
    </location>
</feature>